<evidence type="ECO:0000256" key="3">
    <source>
        <dbReference type="ARBA" id="ARBA00022553"/>
    </source>
</evidence>
<dbReference type="SMART" id="SM00220">
    <property type="entry name" value="S_TKc"/>
    <property type="match status" value="1"/>
</dbReference>
<feature type="region of interest" description="Disordered" evidence="14">
    <location>
        <begin position="360"/>
        <end position="382"/>
    </location>
</feature>
<dbReference type="FunFam" id="1.10.510.10:FF:000146">
    <property type="entry name" value="LRR receptor-like serine/threonine-protein kinase IOS1"/>
    <property type="match status" value="1"/>
</dbReference>
<dbReference type="FunFam" id="3.30.200.20:FF:000394">
    <property type="entry name" value="Leucine-rich repeat receptor-like protein kinase"/>
    <property type="match status" value="1"/>
</dbReference>
<keyword evidence="18" id="KW-1185">Reference proteome</keyword>
<evidence type="ECO:0000256" key="12">
    <source>
        <dbReference type="PROSITE-ProRule" id="PRU10141"/>
    </source>
</evidence>
<keyword evidence="11" id="KW-0675">Receptor</keyword>
<dbReference type="InterPro" id="IPR011009">
    <property type="entry name" value="Kinase-like_dom_sf"/>
</dbReference>
<dbReference type="GO" id="GO:0016020">
    <property type="term" value="C:membrane"/>
    <property type="evidence" value="ECO:0007669"/>
    <property type="project" value="UniProtKB-SubCell"/>
</dbReference>
<feature type="binding site" evidence="12">
    <location>
        <position position="92"/>
    </location>
    <ligand>
        <name>ATP</name>
        <dbReference type="ChEBI" id="CHEBI:30616"/>
    </ligand>
</feature>
<dbReference type="OMA" id="MATERNM"/>
<keyword evidence="7 17" id="KW-0418">Kinase</keyword>
<comment type="caution">
    <text evidence="17">The sequence shown here is derived from an EMBL/GenBank/DDBJ whole genome shotgun (WGS) entry which is preliminary data.</text>
</comment>
<evidence type="ECO:0000256" key="4">
    <source>
        <dbReference type="ARBA" id="ARBA00022679"/>
    </source>
</evidence>
<keyword evidence="5 15" id="KW-0812">Transmembrane</keyword>
<dbReference type="InterPro" id="IPR017441">
    <property type="entry name" value="Protein_kinase_ATP_BS"/>
</dbReference>
<proteinExistence type="inferred from homology"/>
<keyword evidence="2 13" id="KW-0723">Serine/threonine-protein kinase</keyword>
<protein>
    <submittedName>
        <fullName evidence="17">Putative transferase, protein kinase RLK-Pelle-LRR-I-1 family</fullName>
        <ecNumber evidence="17">2.7.-.-</ecNumber>
    </submittedName>
</protein>
<evidence type="ECO:0000259" key="16">
    <source>
        <dbReference type="PROSITE" id="PS50011"/>
    </source>
</evidence>
<gene>
    <name evidence="17" type="ORF">RchiOBHm_Chr2g0092421</name>
</gene>
<dbReference type="AlphaFoldDB" id="A0A2P6RJZ7"/>
<feature type="domain" description="Protein kinase" evidence="16">
    <location>
        <begin position="64"/>
        <end position="354"/>
    </location>
</feature>
<keyword evidence="10 15" id="KW-0472">Membrane</keyword>
<evidence type="ECO:0000256" key="15">
    <source>
        <dbReference type="SAM" id="Phobius"/>
    </source>
</evidence>
<comment type="subcellular location">
    <subcellularLocation>
        <location evidence="1">Membrane</location>
        <topology evidence="1">Single-pass membrane protein</topology>
    </subcellularLocation>
</comment>
<dbReference type="Gramene" id="PRQ46753">
    <property type="protein sequence ID" value="PRQ46753"/>
    <property type="gene ID" value="RchiOBHm_Chr2g0092421"/>
</dbReference>
<organism evidence="17 18">
    <name type="scientific">Rosa chinensis</name>
    <name type="common">China rose</name>
    <dbReference type="NCBI Taxonomy" id="74649"/>
    <lineage>
        <taxon>Eukaryota</taxon>
        <taxon>Viridiplantae</taxon>
        <taxon>Streptophyta</taxon>
        <taxon>Embryophyta</taxon>
        <taxon>Tracheophyta</taxon>
        <taxon>Spermatophyta</taxon>
        <taxon>Magnoliopsida</taxon>
        <taxon>eudicotyledons</taxon>
        <taxon>Gunneridae</taxon>
        <taxon>Pentapetalae</taxon>
        <taxon>rosids</taxon>
        <taxon>fabids</taxon>
        <taxon>Rosales</taxon>
        <taxon>Rosaceae</taxon>
        <taxon>Rosoideae</taxon>
        <taxon>Rosoideae incertae sedis</taxon>
        <taxon>Rosa</taxon>
    </lineage>
</organism>
<evidence type="ECO:0000256" key="6">
    <source>
        <dbReference type="ARBA" id="ARBA00022741"/>
    </source>
</evidence>
<evidence type="ECO:0000313" key="17">
    <source>
        <dbReference type="EMBL" id="PRQ46753.1"/>
    </source>
</evidence>
<dbReference type="GO" id="GO:0004674">
    <property type="term" value="F:protein serine/threonine kinase activity"/>
    <property type="evidence" value="ECO:0007669"/>
    <property type="project" value="UniProtKB-KW"/>
</dbReference>
<name>A0A2P6RJZ7_ROSCH</name>
<dbReference type="EC" id="2.7.-.-" evidence="17"/>
<evidence type="ECO:0000256" key="5">
    <source>
        <dbReference type="ARBA" id="ARBA00022692"/>
    </source>
</evidence>
<evidence type="ECO:0000256" key="13">
    <source>
        <dbReference type="RuleBase" id="RU000304"/>
    </source>
</evidence>
<dbReference type="InterPro" id="IPR000719">
    <property type="entry name" value="Prot_kinase_dom"/>
</dbReference>
<dbReference type="PROSITE" id="PS00108">
    <property type="entry name" value="PROTEIN_KINASE_ST"/>
    <property type="match status" value="1"/>
</dbReference>
<keyword evidence="4 17" id="KW-0808">Transferase</keyword>
<keyword evidence="3" id="KW-0597">Phosphoprotein</keyword>
<evidence type="ECO:0000256" key="8">
    <source>
        <dbReference type="ARBA" id="ARBA00022840"/>
    </source>
</evidence>
<dbReference type="InterPro" id="IPR008271">
    <property type="entry name" value="Ser/Thr_kinase_AS"/>
</dbReference>
<keyword evidence="8 12" id="KW-0067">ATP-binding</keyword>
<evidence type="ECO:0000256" key="7">
    <source>
        <dbReference type="ARBA" id="ARBA00022777"/>
    </source>
</evidence>
<evidence type="ECO:0000256" key="11">
    <source>
        <dbReference type="ARBA" id="ARBA00023170"/>
    </source>
</evidence>
<dbReference type="CDD" id="cd14066">
    <property type="entry name" value="STKc_IRAK"/>
    <property type="match status" value="1"/>
</dbReference>
<dbReference type="STRING" id="74649.A0A2P6RJZ7"/>
<evidence type="ECO:0000256" key="9">
    <source>
        <dbReference type="ARBA" id="ARBA00022989"/>
    </source>
</evidence>
<evidence type="ECO:0000313" key="18">
    <source>
        <dbReference type="Proteomes" id="UP000238479"/>
    </source>
</evidence>
<evidence type="ECO:0000256" key="2">
    <source>
        <dbReference type="ARBA" id="ARBA00022527"/>
    </source>
</evidence>
<sequence>MQKKKKIVAPIVGSLLSALVVLIVLILVWKLRTKKNSETFKKEGIPIASKKCQFSYDEVIEITKNFNTEIGKGGFGAVYHGYMKDGTQVAVKILSPSSTQGPREFQTEAELLMRIHHRNLASFIGYCDDADNLALIYEYMANGNLKDYLSGMTWELRLRIAIDAAQGLEYLHHGCKPPIVHRDVKTANILLSENLEAKIADFGLSKVFSNDNETDVETTVMGTAGYLDPEYYSSHKLNEKSDVYSFGVVLLELITGQPAVIRSDERIHIVQWVSPELQKGDIASVVDQRMEGDFDVNSVWKAFEISMTCTTRTSQQRATMGFVLSELKQCLEMELSRNRERNSGLTEESRDRFAAAYSSSPYNSSMYTDSTNADSMTGPFAR</sequence>
<dbReference type="PANTHER" id="PTHR45631">
    <property type="entry name" value="OS07G0107800 PROTEIN-RELATED"/>
    <property type="match status" value="1"/>
</dbReference>
<evidence type="ECO:0000256" key="10">
    <source>
        <dbReference type="ARBA" id="ARBA00023136"/>
    </source>
</evidence>
<dbReference type="Gene3D" id="1.10.510.10">
    <property type="entry name" value="Transferase(Phosphotransferase) domain 1"/>
    <property type="match status" value="1"/>
</dbReference>
<dbReference type="EMBL" id="PDCK01000040">
    <property type="protein sequence ID" value="PRQ46753.1"/>
    <property type="molecule type" value="Genomic_DNA"/>
</dbReference>
<accession>A0A2P6RJZ7</accession>
<evidence type="ECO:0000256" key="14">
    <source>
        <dbReference type="SAM" id="MobiDB-lite"/>
    </source>
</evidence>
<keyword evidence="9 15" id="KW-1133">Transmembrane helix</keyword>
<dbReference type="PANTHER" id="PTHR45631:SF143">
    <property type="entry name" value="LEUCINE-RICH REPEAT PROTEIN KINASE"/>
    <property type="match status" value="1"/>
</dbReference>
<comment type="similarity">
    <text evidence="13">Belongs to the protein kinase superfamily.</text>
</comment>
<reference evidence="17 18" key="1">
    <citation type="journal article" date="2018" name="Nat. Genet.">
        <title>The Rosa genome provides new insights in the design of modern roses.</title>
        <authorList>
            <person name="Bendahmane M."/>
        </authorList>
    </citation>
    <scope>NUCLEOTIDE SEQUENCE [LARGE SCALE GENOMIC DNA]</scope>
    <source>
        <strain evidence="18">cv. Old Blush</strain>
    </source>
</reference>
<dbReference type="PROSITE" id="PS50011">
    <property type="entry name" value="PROTEIN_KINASE_DOM"/>
    <property type="match status" value="1"/>
</dbReference>
<dbReference type="InterPro" id="IPR001245">
    <property type="entry name" value="Ser-Thr/Tyr_kinase_cat_dom"/>
</dbReference>
<feature type="transmembrane region" description="Helical" evidence="15">
    <location>
        <begin position="7"/>
        <end position="29"/>
    </location>
</feature>
<dbReference type="Pfam" id="PF07714">
    <property type="entry name" value="PK_Tyr_Ser-Thr"/>
    <property type="match status" value="1"/>
</dbReference>
<dbReference type="SUPFAM" id="SSF56112">
    <property type="entry name" value="Protein kinase-like (PK-like)"/>
    <property type="match status" value="1"/>
</dbReference>
<dbReference type="GO" id="GO:0005524">
    <property type="term" value="F:ATP binding"/>
    <property type="evidence" value="ECO:0007669"/>
    <property type="project" value="UniProtKB-UniRule"/>
</dbReference>
<dbReference type="Proteomes" id="UP000238479">
    <property type="component" value="Chromosome 2"/>
</dbReference>
<dbReference type="PROSITE" id="PS00107">
    <property type="entry name" value="PROTEIN_KINASE_ATP"/>
    <property type="match status" value="1"/>
</dbReference>
<dbReference type="Gene3D" id="3.30.200.20">
    <property type="entry name" value="Phosphorylase Kinase, domain 1"/>
    <property type="match status" value="1"/>
</dbReference>
<feature type="compositionally biased region" description="Low complexity" evidence="14">
    <location>
        <begin position="360"/>
        <end position="370"/>
    </location>
</feature>
<keyword evidence="6 12" id="KW-0547">Nucleotide-binding</keyword>
<evidence type="ECO:0000256" key="1">
    <source>
        <dbReference type="ARBA" id="ARBA00004167"/>
    </source>
</evidence>